<gene>
    <name evidence="2" type="ORF">GCM10017577_70790</name>
</gene>
<accession>A0A9W6P189</accession>
<feature type="domain" description="STAS" evidence="1">
    <location>
        <begin position="13"/>
        <end position="118"/>
    </location>
</feature>
<dbReference type="RefSeq" id="WP_051738316.1">
    <property type="nucleotide sequence ID" value="NZ_BAAAUZ010000022.1"/>
</dbReference>
<sequence>MNPVPDEREPGVPAVAEVVLHGELDIATLDHAMHRVEEAERDRPRLLVVDLSQLEFVDSSGVRLVLLARERARAEGRRVAVRLGTGPALRVFQALGLVEKLDVLPPPPVGETAPGART</sequence>
<dbReference type="AlphaFoldDB" id="A0A9W6P189"/>
<dbReference type="Pfam" id="PF13466">
    <property type="entry name" value="STAS_2"/>
    <property type="match status" value="1"/>
</dbReference>
<reference evidence="2" key="2">
    <citation type="submission" date="2023-01" db="EMBL/GenBank/DDBJ databases">
        <authorList>
            <person name="Sun Q."/>
            <person name="Evtushenko L."/>
        </authorList>
    </citation>
    <scope>NUCLEOTIDE SEQUENCE</scope>
    <source>
        <strain evidence="2">VKM Ac-1069</strain>
    </source>
</reference>
<dbReference type="SUPFAM" id="SSF52091">
    <property type="entry name" value="SpoIIaa-like"/>
    <property type="match status" value="1"/>
</dbReference>
<comment type="caution">
    <text evidence="2">The sequence shown here is derived from an EMBL/GenBank/DDBJ whole genome shotgun (WGS) entry which is preliminary data.</text>
</comment>
<proteinExistence type="predicted"/>
<evidence type="ECO:0000313" key="3">
    <source>
        <dbReference type="Proteomes" id="UP001143463"/>
    </source>
</evidence>
<name>A0A9W6P189_9PSEU</name>
<reference evidence="2" key="1">
    <citation type="journal article" date="2014" name="Int. J. Syst. Evol. Microbiol.">
        <title>Complete genome sequence of Corynebacterium casei LMG S-19264T (=DSM 44701T), isolated from a smear-ripened cheese.</title>
        <authorList>
            <consortium name="US DOE Joint Genome Institute (JGI-PGF)"/>
            <person name="Walter F."/>
            <person name="Albersmeier A."/>
            <person name="Kalinowski J."/>
            <person name="Ruckert C."/>
        </authorList>
    </citation>
    <scope>NUCLEOTIDE SEQUENCE</scope>
    <source>
        <strain evidence="2">VKM Ac-1069</strain>
    </source>
</reference>
<evidence type="ECO:0000259" key="1">
    <source>
        <dbReference type="PROSITE" id="PS50801"/>
    </source>
</evidence>
<dbReference type="InterPro" id="IPR002645">
    <property type="entry name" value="STAS_dom"/>
</dbReference>
<keyword evidence="3" id="KW-1185">Reference proteome</keyword>
<dbReference type="InterPro" id="IPR036513">
    <property type="entry name" value="STAS_dom_sf"/>
</dbReference>
<dbReference type="Proteomes" id="UP001143463">
    <property type="component" value="Unassembled WGS sequence"/>
</dbReference>
<protein>
    <recommendedName>
        <fullName evidence="1">STAS domain-containing protein</fullName>
    </recommendedName>
</protein>
<dbReference type="PROSITE" id="PS50801">
    <property type="entry name" value="STAS"/>
    <property type="match status" value="1"/>
</dbReference>
<dbReference type="EMBL" id="BSFQ01000059">
    <property type="protein sequence ID" value="GLL15925.1"/>
    <property type="molecule type" value="Genomic_DNA"/>
</dbReference>
<dbReference type="Gene3D" id="3.30.750.24">
    <property type="entry name" value="STAS domain"/>
    <property type="match status" value="1"/>
</dbReference>
<evidence type="ECO:0000313" key="2">
    <source>
        <dbReference type="EMBL" id="GLL15925.1"/>
    </source>
</evidence>
<dbReference type="InterPro" id="IPR058548">
    <property type="entry name" value="MlaB-like_STAS"/>
</dbReference>
<dbReference type="CDD" id="cd07043">
    <property type="entry name" value="STAS_anti-anti-sigma_factors"/>
    <property type="match status" value="1"/>
</dbReference>
<organism evidence="2 3">
    <name type="scientific">Pseudonocardia halophobica</name>
    <dbReference type="NCBI Taxonomy" id="29401"/>
    <lineage>
        <taxon>Bacteria</taxon>
        <taxon>Bacillati</taxon>
        <taxon>Actinomycetota</taxon>
        <taxon>Actinomycetes</taxon>
        <taxon>Pseudonocardiales</taxon>
        <taxon>Pseudonocardiaceae</taxon>
        <taxon>Pseudonocardia</taxon>
    </lineage>
</organism>